<evidence type="ECO:0000259" key="7">
    <source>
        <dbReference type="PROSITE" id="PS50110"/>
    </source>
</evidence>
<feature type="domain" description="Response regulatory" evidence="7">
    <location>
        <begin position="4"/>
        <end position="125"/>
    </location>
</feature>
<dbReference type="InterPro" id="IPR016032">
    <property type="entry name" value="Sig_transdc_resp-reg_C-effctor"/>
</dbReference>
<dbReference type="PROSITE" id="PS50110">
    <property type="entry name" value="RESPONSE_REGULATORY"/>
    <property type="match status" value="1"/>
</dbReference>
<dbReference type="Proteomes" id="UP001058003">
    <property type="component" value="Chromosome"/>
</dbReference>
<dbReference type="CDD" id="cd06170">
    <property type="entry name" value="LuxR_C_like"/>
    <property type="match status" value="1"/>
</dbReference>
<dbReference type="InterPro" id="IPR058245">
    <property type="entry name" value="NreC/VraR/RcsB-like_REC"/>
</dbReference>
<evidence type="ECO:0000259" key="6">
    <source>
        <dbReference type="PROSITE" id="PS50043"/>
    </source>
</evidence>
<dbReference type="SUPFAM" id="SSF52172">
    <property type="entry name" value="CheY-like"/>
    <property type="match status" value="1"/>
</dbReference>
<reference evidence="8" key="1">
    <citation type="submission" date="2021-04" db="EMBL/GenBank/DDBJ databases">
        <title>Dactylosporangium aurantiacum NRRL B-8018 full assembly.</title>
        <authorList>
            <person name="Hartkoorn R.C."/>
            <person name="Beaudoing E."/>
            <person name="Hot D."/>
        </authorList>
    </citation>
    <scope>NUCLEOTIDE SEQUENCE</scope>
    <source>
        <strain evidence="8">NRRL B-8018</strain>
    </source>
</reference>
<dbReference type="Pfam" id="PF00196">
    <property type="entry name" value="GerE"/>
    <property type="match status" value="1"/>
</dbReference>
<keyword evidence="3" id="KW-0238">DNA-binding</keyword>
<dbReference type="Gene3D" id="3.40.50.2300">
    <property type="match status" value="1"/>
</dbReference>
<keyword evidence="9" id="KW-1185">Reference proteome</keyword>
<feature type="modified residue" description="4-aspartylphosphate" evidence="5">
    <location>
        <position position="55"/>
    </location>
</feature>
<dbReference type="GO" id="GO:0006355">
    <property type="term" value="P:regulation of DNA-templated transcription"/>
    <property type="evidence" value="ECO:0007669"/>
    <property type="project" value="InterPro"/>
</dbReference>
<accession>A0A9Q9IHU0</accession>
<dbReference type="SMART" id="SM00421">
    <property type="entry name" value="HTH_LUXR"/>
    <property type="match status" value="1"/>
</dbReference>
<dbReference type="GO" id="GO:0003677">
    <property type="term" value="F:DNA binding"/>
    <property type="evidence" value="ECO:0007669"/>
    <property type="project" value="UniProtKB-KW"/>
</dbReference>
<dbReference type="EMBL" id="CP073767">
    <property type="protein sequence ID" value="UWZ55866.1"/>
    <property type="molecule type" value="Genomic_DNA"/>
</dbReference>
<gene>
    <name evidence="8" type="ORF">Daura_06630</name>
</gene>
<keyword evidence="4" id="KW-0804">Transcription</keyword>
<dbReference type="KEGG" id="daur:Daura_06630"/>
<dbReference type="InterPro" id="IPR001789">
    <property type="entry name" value="Sig_transdc_resp-reg_receiver"/>
</dbReference>
<name>A0A9Q9IHU0_9ACTN</name>
<dbReference type="PANTHER" id="PTHR43214">
    <property type="entry name" value="TWO-COMPONENT RESPONSE REGULATOR"/>
    <property type="match status" value="1"/>
</dbReference>
<evidence type="ECO:0000313" key="8">
    <source>
        <dbReference type="EMBL" id="UWZ55866.1"/>
    </source>
</evidence>
<sequence length="218" mass="23558">MTVRVVLAEDNLLAREGLRSILDRAPQLTVIAVVDAYDDLLAAVDEHRPDVVLTDIRMPPTSTDEGVRAAARFRRTHPSMGVVVISQYDDPEFALALLEDGSRARAYLLKERMSDPAQLVSAVVEVSRGGSVVDPKVVDALVRGRGTRSPLALLTPREHDVLAQMATGKDNAAIAAALVLTVRAVEKHINGIFAKLGLAEEREVHKRVKAVLLHLAAG</sequence>
<keyword evidence="2" id="KW-0805">Transcription regulation</keyword>
<dbReference type="OrthoDB" id="4135368at2"/>
<protein>
    <submittedName>
        <fullName evidence="8">Response regulator transcription factor</fullName>
    </submittedName>
</protein>
<dbReference type="SUPFAM" id="SSF46894">
    <property type="entry name" value="C-terminal effector domain of the bipartite response regulators"/>
    <property type="match status" value="1"/>
</dbReference>
<dbReference type="SMART" id="SM00448">
    <property type="entry name" value="REC"/>
    <property type="match status" value="1"/>
</dbReference>
<dbReference type="CDD" id="cd17535">
    <property type="entry name" value="REC_NarL-like"/>
    <property type="match status" value="1"/>
</dbReference>
<dbReference type="InterPro" id="IPR011006">
    <property type="entry name" value="CheY-like_superfamily"/>
</dbReference>
<feature type="domain" description="HTH luxR-type" evidence="6">
    <location>
        <begin position="147"/>
        <end position="218"/>
    </location>
</feature>
<organism evidence="8 9">
    <name type="scientific">Dactylosporangium aurantiacum</name>
    <dbReference type="NCBI Taxonomy" id="35754"/>
    <lineage>
        <taxon>Bacteria</taxon>
        <taxon>Bacillati</taxon>
        <taxon>Actinomycetota</taxon>
        <taxon>Actinomycetes</taxon>
        <taxon>Micromonosporales</taxon>
        <taxon>Micromonosporaceae</taxon>
        <taxon>Dactylosporangium</taxon>
    </lineage>
</organism>
<proteinExistence type="predicted"/>
<dbReference type="Pfam" id="PF00072">
    <property type="entry name" value="Response_reg"/>
    <property type="match status" value="1"/>
</dbReference>
<evidence type="ECO:0000256" key="3">
    <source>
        <dbReference type="ARBA" id="ARBA00023125"/>
    </source>
</evidence>
<keyword evidence="1 5" id="KW-0597">Phosphoprotein</keyword>
<evidence type="ECO:0000256" key="1">
    <source>
        <dbReference type="ARBA" id="ARBA00022553"/>
    </source>
</evidence>
<dbReference type="RefSeq" id="WP_033362337.1">
    <property type="nucleotide sequence ID" value="NZ_CP073767.1"/>
</dbReference>
<dbReference type="InterPro" id="IPR000792">
    <property type="entry name" value="Tscrpt_reg_LuxR_C"/>
</dbReference>
<evidence type="ECO:0000256" key="2">
    <source>
        <dbReference type="ARBA" id="ARBA00023015"/>
    </source>
</evidence>
<dbReference type="PRINTS" id="PR00038">
    <property type="entry name" value="HTHLUXR"/>
</dbReference>
<dbReference type="PROSITE" id="PS50043">
    <property type="entry name" value="HTH_LUXR_2"/>
    <property type="match status" value="1"/>
</dbReference>
<dbReference type="InterPro" id="IPR039420">
    <property type="entry name" value="WalR-like"/>
</dbReference>
<evidence type="ECO:0000256" key="4">
    <source>
        <dbReference type="ARBA" id="ARBA00023163"/>
    </source>
</evidence>
<dbReference type="PANTHER" id="PTHR43214:SF24">
    <property type="entry name" value="TRANSCRIPTIONAL REGULATORY PROTEIN NARL-RELATED"/>
    <property type="match status" value="1"/>
</dbReference>
<evidence type="ECO:0000313" key="9">
    <source>
        <dbReference type="Proteomes" id="UP001058003"/>
    </source>
</evidence>
<evidence type="ECO:0000256" key="5">
    <source>
        <dbReference type="PROSITE-ProRule" id="PRU00169"/>
    </source>
</evidence>
<dbReference type="AlphaFoldDB" id="A0A9Q9IHU0"/>
<dbReference type="GO" id="GO:0000160">
    <property type="term" value="P:phosphorelay signal transduction system"/>
    <property type="evidence" value="ECO:0007669"/>
    <property type="project" value="InterPro"/>
</dbReference>